<dbReference type="GO" id="GO:0003333">
    <property type="term" value="P:amino acid transmembrane transport"/>
    <property type="evidence" value="ECO:0000318"/>
    <property type="project" value="GO_Central"/>
</dbReference>
<feature type="domain" description="Amino acid transporter transmembrane" evidence="10">
    <location>
        <begin position="149"/>
        <end position="530"/>
    </location>
</feature>
<evidence type="ECO:0000256" key="7">
    <source>
        <dbReference type="ARBA" id="ARBA00049662"/>
    </source>
</evidence>
<dbReference type="GO" id="GO:0016020">
    <property type="term" value="C:membrane"/>
    <property type="evidence" value="ECO:0000318"/>
    <property type="project" value="GO_Central"/>
</dbReference>
<evidence type="ECO:0000256" key="2">
    <source>
        <dbReference type="ARBA" id="ARBA00022448"/>
    </source>
</evidence>
<sequence length="536" mass="58834">MTGMKIDEEFVPDRRMEVETDDEDNEAERDCDDDDNDEETGSDCESELPPSVNHFHNWPQTYRQSMDMYTMPLHSVNSFRGTSELTLPIKTSFGPLTPRQTHERDGLRKPLLKAKSLGKEHVPVSTSPMKLSQTSNITISGLPPPVEQCSFSQAVLNAINVLCGIGILSMPYAFKEGGWLSLVLLMVFGVICCYTGILLKICLEKCHGLQTYPDIGQAAFGYFGRVCIAMVLYLDLFSSCVEYLIMMNDNLSALFPHAHLDIGGIIHLDSYLFCAIISTLVILPTVWLRNLNLLSYISAGGVVTLVAVVLCLLWLGVVDGMEYHPSRTALNLGNLPVAIGLIGFCYGSHSVFPNIYTSMKEPSRYPSALLISFCVSFVMYTAVGIYGYLMFGDSVKSQFTLNMPTHYVSSKVAAWTVVVAPITKFALTLTPIAYGIEELLPPAQQNSYAASMMIRTALMILILLVALTVPYFGVVMALTGSVLEMLVSIIFPCACYLRLLHGHTTTVEITMCSVMILMGLVCAIVGTYTSLASIPG</sequence>
<proteinExistence type="inferred from homology"/>
<evidence type="ECO:0000256" key="3">
    <source>
        <dbReference type="ARBA" id="ARBA00022692"/>
    </source>
</evidence>
<feature type="transmembrane region" description="Helical" evidence="9">
    <location>
        <begin position="265"/>
        <end position="286"/>
    </location>
</feature>
<keyword evidence="3 9" id="KW-0812">Transmembrane</keyword>
<feature type="compositionally biased region" description="Basic and acidic residues" evidence="8">
    <location>
        <begin position="1"/>
        <end position="18"/>
    </location>
</feature>
<evidence type="ECO:0000313" key="13">
    <source>
        <dbReference type="Proteomes" id="UP000215914"/>
    </source>
</evidence>
<gene>
    <name evidence="12" type="ORF">HannXRQ_Chr17g0535941</name>
    <name evidence="11" type="ORF">HanXRQr2_Chr17g0781651</name>
</gene>
<dbReference type="Gramene" id="mRNA:HanXRQr2_Chr17g0781651">
    <property type="protein sequence ID" value="mRNA:HanXRQr2_Chr17g0781651"/>
    <property type="gene ID" value="HanXRQr2_Chr17g0781651"/>
</dbReference>
<dbReference type="PANTHER" id="PTHR22950:SF692">
    <property type="entry name" value="TRANSMEMBRANE AMINO ACID TRANSPORTER FAMILY PROTEIN"/>
    <property type="match status" value="1"/>
</dbReference>
<feature type="transmembrane region" description="Helical" evidence="9">
    <location>
        <begin position="509"/>
        <end position="531"/>
    </location>
</feature>
<dbReference type="Pfam" id="PF01490">
    <property type="entry name" value="Aa_trans"/>
    <property type="match status" value="1"/>
</dbReference>
<feature type="transmembrane region" description="Helical" evidence="9">
    <location>
        <begin position="179"/>
        <end position="201"/>
    </location>
</feature>
<accession>A0A251RLA7</accession>
<keyword evidence="2" id="KW-0813">Transport</keyword>
<keyword evidence="6 9" id="KW-0472">Membrane</keyword>
<dbReference type="EMBL" id="MNCJ02000332">
    <property type="protein sequence ID" value="KAF5753576.1"/>
    <property type="molecule type" value="Genomic_DNA"/>
</dbReference>
<feature type="transmembrane region" description="Helical" evidence="9">
    <location>
        <begin position="335"/>
        <end position="356"/>
    </location>
</feature>
<feature type="transmembrane region" description="Helical" evidence="9">
    <location>
        <begin position="368"/>
        <end position="392"/>
    </location>
</feature>
<comment type="similarity">
    <text evidence="7">Belongs to the amino acid/polyamine transporter 2 family. Amino acid/auxin permease (AAAP) (TC 2.A.18.5) subfamily.</text>
</comment>
<evidence type="ECO:0000256" key="1">
    <source>
        <dbReference type="ARBA" id="ARBA00004141"/>
    </source>
</evidence>
<dbReference type="OMA" id="WWIMASS"/>
<protein>
    <submittedName>
        <fullName evidence="11">Amino acid transporter, transmembrane domain-containing protein</fullName>
    </submittedName>
    <submittedName>
        <fullName evidence="12">Putative transmembrane amino acid transporter family protein</fullName>
    </submittedName>
</protein>
<evidence type="ECO:0000256" key="5">
    <source>
        <dbReference type="ARBA" id="ARBA00022989"/>
    </source>
</evidence>
<feature type="compositionally biased region" description="Acidic residues" evidence="8">
    <location>
        <begin position="19"/>
        <end position="46"/>
    </location>
</feature>
<dbReference type="InParanoid" id="A0A251RLA7"/>
<dbReference type="GO" id="GO:0015171">
    <property type="term" value="F:amino acid transmembrane transporter activity"/>
    <property type="evidence" value="ECO:0000318"/>
    <property type="project" value="GO_Central"/>
</dbReference>
<feature type="transmembrane region" description="Helical" evidence="9">
    <location>
        <begin position="293"/>
        <end position="315"/>
    </location>
</feature>
<evidence type="ECO:0000256" key="4">
    <source>
        <dbReference type="ARBA" id="ARBA00022970"/>
    </source>
</evidence>
<evidence type="ECO:0000313" key="11">
    <source>
        <dbReference type="EMBL" id="KAF5753576.1"/>
    </source>
</evidence>
<name>A0A251RLA7_HELAN</name>
<feature type="transmembrane region" description="Helical" evidence="9">
    <location>
        <begin position="475"/>
        <end position="497"/>
    </location>
</feature>
<reference evidence="11 13" key="1">
    <citation type="journal article" date="2017" name="Nature">
        <title>The sunflower genome provides insights into oil metabolism, flowering and Asterid evolution.</title>
        <authorList>
            <person name="Badouin H."/>
            <person name="Gouzy J."/>
            <person name="Grassa C.J."/>
            <person name="Murat F."/>
            <person name="Staton S.E."/>
            <person name="Cottret L."/>
            <person name="Lelandais-Briere C."/>
            <person name="Owens G.L."/>
            <person name="Carrere S."/>
            <person name="Mayjonade B."/>
            <person name="Legrand L."/>
            <person name="Gill N."/>
            <person name="Kane N.C."/>
            <person name="Bowers J.E."/>
            <person name="Hubner S."/>
            <person name="Bellec A."/>
            <person name="Berard A."/>
            <person name="Berges H."/>
            <person name="Blanchet N."/>
            <person name="Boniface M.C."/>
            <person name="Brunel D."/>
            <person name="Catrice O."/>
            <person name="Chaidir N."/>
            <person name="Claudel C."/>
            <person name="Donnadieu C."/>
            <person name="Faraut T."/>
            <person name="Fievet G."/>
            <person name="Helmstetter N."/>
            <person name="King M."/>
            <person name="Knapp S.J."/>
            <person name="Lai Z."/>
            <person name="Le Paslier M.C."/>
            <person name="Lippi Y."/>
            <person name="Lorenzon L."/>
            <person name="Mandel J.R."/>
            <person name="Marage G."/>
            <person name="Marchand G."/>
            <person name="Marquand E."/>
            <person name="Bret-Mestries E."/>
            <person name="Morien E."/>
            <person name="Nambeesan S."/>
            <person name="Nguyen T."/>
            <person name="Pegot-Espagnet P."/>
            <person name="Pouilly N."/>
            <person name="Raftis F."/>
            <person name="Sallet E."/>
            <person name="Schiex T."/>
            <person name="Thomas J."/>
            <person name="Vandecasteele C."/>
            <person name="Vares D."/>
            <person name="Vear F."/>
            <person name="Vautrin S."/>
            <person name="Crespi M."/>
            <person name="Mangin B."/>
            <person name="Burke J.M."/>
            <person name="Salse J."/>
            <person name="Munos S."/>
            <person name="Vincourt P."/>
            <person name="Rieseberg L.H."/>
            <person name="Langlade N.B."/>
        </authorList>
    </citation>
    <scope>NUCLEOTIDE SEQUENCE [LARGE SCALE GENOMIC DNA]</scope>
    <source>
        <strain evidence="13">cv. SF193</strain>
        <tissue evidence="11">Leaves</tissue>
    </source>
</reference>
<dbReference type="Proteomes" id="UP000215914">
    <property type="component" value="Chromosome 17"/>
</dbReference>
<dbReference type="AlphaFoldDB" id="A0A251RLA7"/>
<dbReference type="InterPro" id="IPR013057">
    <property type="entry name" value="AA_transpt_TM"/>
</dbReference>
<evidence type="ECO:0000256" key="8">
    <source>
        <dbReference type="SAM" id="MobiDB-lite"/>
    </source>
</evidence>
<organism evidence="12 13">
    <name type="scientific">Helianthus annuus</name>
    <name type="common">Common sunflower</name>
    <dbReference type="NCBI Taxonomy" id="4232"/>
    <lineage>
        <taxon>Eukaryota</taxon>
        <taxon>Viridiplantae</taxon>
        <taxon>Streptophyta</taxon>
        <taxon>Embryophyta</taxon>
        <taxon>Tracheophyta</taxon>
        <taxon>Spermatophyta</taxon>
        <taxon>Magnoliopsida</taxon>
        <taxon>eudicotyledons</taxon>
        <taxon>Gunneridae</taxon>
        <taxon>Pentapetalae</taxon>
        <taxon>asterids</taxon>
        <taxon>campanulids</taxon>
        <taxon>Asterales</taxon>
        <taxon>Asteraceae</taxon>
        <taxon>Asteroideae</taxon>
        <taxon>Heliantheae alliance</taxon>
        <taxon>Heliantheae</taxon>
        <taxon>Helianthus</taxon>
    </lineage>
</organism>
<comment type="subcellular location">
    <subcellularLocation>
        <location evidence="1">Membrane</location>
        <topology evidence="1">Multi-pass membrane protein</topology>
    </subcellularLocation>
</comment>
<keyword evidence="5 9" id="KW-1133">Transmembrane helix</keyword>
<feature type="transmembrane region" description="Helical" evidence="9">
    <location>
        <begin position="412"/>
        <end position="436"/>
    </location>
</feature>
<evidence type="ECO:0000313" key="12">
    <source>
        <dbReference type="EMBL" id="OTF85066.1"/>
    </source>
</evidence>
<evidence type="ECO:0000256" key="6">
    <source>
        <dbReference type="ARBA" id="ARBA00023136"/>
    </source>
</evidence>
<dbReference type="GO" id="GO:0031090">
    <property type="term" value="C:organelle membrane"/>
    <property type="evidence" value="ECO:0007669"/>
    <property type="project" value="UniProtKB-ARBA"/>
</dbReference>
<dbReference type="EMBL" id="CM007906">
    <property type="protein sequence ID" value="OTF85066.1"/>
    <property type="molecule type" value="Genomic_DNA"/>
</dbReference>
<dbReference type="FunFam" id="1.20.1740.10:FF:000047">
    <property type="entry name" value="Amino acid transporter AVT1A"/>
    <property type="match status" value="1"/>
</dbReference>
<feature type="transmembrane region" description="Helical" evidence="9">
    <location>
        <begin position="448"/>
        <end position="469"/>
    </location>
</feature>
<feature type="transmembrane region" description="Helical" evidence="9">
    <location>
        <begin position="222"/>
        <end position="245"/>
    </location>
</feature>
<dbReference type="PANTHER" id="PTHR22950">
    <property type="entry name" value="AMINO ACID TRANSPORTER"/>
    <property type="match status" value="1"/>
</dbReference>
<evidence type="ECO:0000256" key="9">
    <source>
        <dbReference type="SAM" id="Phobius"/>
    </source>
</evidence>
<evidence type="ECO:0000259" key="10">
    <source>
        <dbReference type="Pfam" id="PF01490"/>
    </source>
</evidence>
<keyword evidence="4" id="KW-0029">Amino-acid transport</keyword>
<reference evidence="12" key="2">
    <citation type="submission" date="2017-02" db="EMBL/GenBank/DDBJ databases">
        <title>Sunflower complete genome.</title>
        <authorList>
            <person name="Langlade N."/>
            <person name="Munos S."/>
        </authorList>
    </citation>
    <scope>NUCLEOTIDE SEQUENCE [LARGE SCALE GENOMIC DNA]</scope>
    <source>
        <tissue evidence="12">Leaves</tissue>
    </source>
</reference>
<feature type="region of interest" description="Disordered" evidence="8">
    <location>
        <begin position="1"/>
        <end position="56"/>
    </location>
</feature>
<keyword evidence="13" id="KW-1185">Reference proteome</keyword>
<reference evidence="11" key="3">
    <citation type="submission" date="2020-06" db="EMBL/GenBank/DDBJ databases">
        <title>Helianthus annuus Genome sequencing and assembly Release 2.</title>
        <authorList>
            <person name="Gouzy J."/>
            <person name="Langlade N."/>
            <person name="Munos S."/>
        </authorList>
    </citation>
    <scope>NUCLEOTIDE SEQUENCE</scope>
    <source>
        <tissue evidence="11">Leaves</tissue>
    </source>
</reference>